<name>A0AA38W5C5_9ASTR</name>
<evidence type="ECO:0000313" key="2">
    <source>
        <dbReference type="Proteomes" id="UP001172457"/>
    </source>
</evidence>
<dbReference type="EMBL" id="JARYMX010000005">
    <property type="protein sequence ID" value="KAJ9547262.1"/>
    <property type="molecule type" value="Genomic_DNA"/>
</dbReference>
<protein>
    <submittedName>
        <fullName evidence="1">Uncharacterized protein</fullName>
    </submittedName>
</protein>
<gene>
    <name evidence="1" type="ORF">OSB04_019805</name>
</gene>
<dbReference type="CDD" id="cd09272">
    <property type="entry name" value="RNase_HI_RT_Ty1"/>
    <property type="match status" value="1"/>
</dbReference>
<dbReference type="PANTHER" id="PTHR11439:SF483">
    <property type="entry name" value="PEPTIDE SYNTHASE GLIP-LIKE, PUTATIVE (AFU_ORTHOLOGUE AFUA_3G12920)-RELATED"/>
    <property type="match status" value="1"/>
</dbReference>
<reference evidence="1" key="1">
    <citation type="submission" date="2023-03" db="EMBL/GenBank/DDBJ databases">
        <title>Chromosome-scale reference genome and RAD-based genetic map of yellow starthistle (Centaurea solstitialis) reveal putative structural variation and QTLs associated with invader traits.</title>
        <authorList>
            <person name="Reatini B."/>
            <person name="Cang F.A."/>
            <person name="Jiang Q."/>
            <person name="Mckibben M.T.W."/>
            <person name="Barker M.S."/>
            <person name="Rieseberg L.H."/>
            <person name="Dlugosch K.M."/>
        </authorList>
    </citation>
    <scope>NUCLEOTIDE SEQUENCE</scope>
    <source>
        <strain evidence="1">CAN-66</strain>
        <tissue evidence="1">Leaf</tissue>
    </source>
</reference>
<organism evidence="1 2">
    <name type="scientific">Centaurea solstitialis</name>
    <name type="common">yellow star-thistle</name>
    <dbReference type="NCBI Taxonomy" id="347529"/>
    <lineage>
        <taxon>Eukaryota</taxon>
        <taxon>Viridiplantae</taxon>
        <taxon>Streptophyta</taxon>
        <taxon>Embryophyta</taxon>
        <taxon>Tracheophyta</taxon>
        <taxon>Spermatophyta</taxon>
        <taxon>Magnoliopsida</taxon>
        <taxon>eudicotyledons</taxon>
        <taxon>Gunneridae</taxon>
        <taxon>Pentapetalae</taxon>
        <taxon>asterids</taxon>
        <taxon>campanulids</taxon>
        <taxon>Asterales</taxon>
        <taxon>Asteraceae</taxon>
        <taxon>Carduoideae</taxon>
        <taxon>Cardueae</taxon>
        <taxon>Centaureinae</taxon>
        <taxon>Centaurea</taxon>
    </lineage>
</organism>
<dbReference type="PANTHER" id="PTHR11439">
    <property type="entry name" value="GAG-POL-RELATED RETROTRANSPOSON"/>
    <property type="match status" value="1"/>
</dbReference>
<dbReference type="AlphaFoldDB" id="A0AA38W5C5"/>
<evidence type="ECO:0000313" key="1">
    <source>
        <dbReference type="EMBL" id="KAJ9547262.1"/>
    </source>
</evidence>
<sequence length="78" mass="8439">MIFNNGSDTTVGFLWVYSDQTDSRINTDLTNLTGCKLDRKSTTGGCHLLGGKLLSWTSKKQNFVSTSTAEAEYVVAGS</sequence>
<accession>A0AA38W5C5</accession>
<keyword evidence="2" id="KW-1185">Reference proteome</keyword>
<proteinExistence type="predicted"/>
<comment type="caution">
    <text evidence="1">The sequence shown here is derived from an EMBL/GenBank/DDBJ whole genome shotgun (WGS) entry which is preliminary data.</text>
</comment>
<dbReference type="Proteomes" id="UP001172457">
    <property type="component" value="Chromosome 5"/>
</dbReference>